<proteinExistence type="predicted"/>
<comment type="caution">
    <text evidence="1">The sequence shown here is derived from an EMBL/GenBank/DDBJ whole genome shotgun (WGS) entry which is preliminary data.</text>
</comment>
<reference evidence="1 2" key="1">
    <citation type="journal article" date="2020" name="Antonie Van Leeuwenhoek">
        <title>Rhodopirellula heiligendammensis sp. nov., Rhodopirellula pilleata sp. nov., and Rhodopirellula solitaria sp. nov. isolated from natural or artificial marine surfaces in Northern Germany and California, USA, and emended description of the genus Rhodopirellula.</title>
        <authorList>
            <person name="Kallscheuer N."/>
            <person name="Wiegand S."/>
            <person name="Jogler M."/>
            <person name="Boedeker C."/>
            <person name="Peeters S.H."/>
            <person name="Rast P."/>
            <person name="Heuer A."/>
            <person name="Jetten M.S.M."/>
            <person name="Rohde M."/>
            <person name="Jogler C."/>
        </authorList>
    </citation>
    <scope>NUCLEOTIDE SEQUENCE [LARGE SCALE GENOMIC DNA]</scope>
    <source>
        <strain evidence="1 2">Poly21</strain>
    </source>
</reference>
<sequence>MLRLPGSRVTWLLVSLVGVAAGCARKEYDLRLVPDGGSMQRTLTVTAKPSSEGSDHSSLSDAELAHMREFYQPALEQIQDGSHTFVGTFHGEMPADVGGAGEYVCLASPLGSASLYVERFRGEDDLQQSERDRHAAIDQSVDLLLNWAHEEFAGQAILARLERLIDQDIRRDLKNVSGYCWAYGMVFDMGGELGGQRLMARVGQYLVERNYFSLADLPNMVAVFQSEDQAAMAGLLRDTVIRKLQVEGDEPAVASLAIFGNAKELGASLRASIRRTEFYQSELTKYKSTHNLDDGTEVSDRDFDPLGLLVEGAFQAMLPTAFRNASVSVTLQSKVEPFATNGSWDTGAAAVQWSSPIADSDIPAVFFAAWSEPDHDAQQRHFGETILTGEPLAQFALWYRGLADPHRQQYAEFLRTLTPGRTLVEKINAFTFVGDDQPVELPRSLLTEAIDRAR</sequence>
<protein>
    <submittedName>
        <fullName evidence="1">Uncharacterized protein</fullName>
    </submittedName>
</protein>
<organism evidence="1 2">
    <name type="scientific">Allorhodopirellula heiligendammensis</name>
    <dbReference type="NCBI Taxonomy" id="2714739"/>
    <lineage>
        <taxon>Bacteria</taxon>
        <taxon>Pseudomonadati</taxon>
        <taxon>Planctomycetota</taxon>
        <taxon>Planctomycetia</taxon>
        <taxon>Pirellulales</taxon>
        <taxon>Pirellulaceae</taxon>
        <taxon>Allorhodopirellula</taxon>
    </lineage>
</organism>
<evidence type="ECO:0000313" key="1">
    <source>
        <dbReference type="EMBL" id="TWU11014.1"/>
    </source>
</evidence>
<dbReference type="OrthoDB" id="236131at2"/>
<evidence type="ECO:0000313" key="2">
    <source>
        <dbReference type="Proteomes" id="UP000319908"/>
    </source>
</evidence>
<gene>
    <name evidence="1" type="ORF">Poly21_49210</name>
</gene>
<name>A0A5C6BKN7_9BACT</name>
<dbReference type="RefSeq" id="WP_146409344.1">
    <property type="nucleotide sequence ID" value="NZ_SJPU01000003.1"/>
</dbReference>
<dbReference type="AlphaFoldDB" id="A0A5C6BKN7"/>
<dbReference type="Proteomes" id="UP000319908">
    <property type="component" value="Unassembled WGS sequence"/>
</dbReference>
<dbReference type="EMBL" id="SJPU01000003">
    <property type="protein sequence ID" value="TWU11014.1"/>
    <property type="molecule type" value="Genomic_DNA"/>
</dbReference>
<dbReference type="PROSITE" id="PS51257">
    <property type="entry name" value="PROKAR_LIPOPROTEIN"/>
    <property type="match status" value="1"/>
</dbReference>
<keyword evidence="2" id="KW-1185">Reference proteome</keyword>
<accession>A0A5C6BKN7</accession>